<name>A0A1N6QU21_9SPIO</name>
<dbReference type="Proteomes" id="UP000186400">
    <property type="component" value="Unassembled WGS sequence"/>
</dbReference>
<dbReference type="Pfam" id="PF05262">
    <property type="entry name" value="Borrelia_P83"/>
    <property type="match status" value="1"/>
</dbReference>
<dbReference type="AlphaFoldDB" id="A0A1N6QU21"/>
<feature type="region of interest" description="Disordered" evidence="1">
    <location>
        <begin position="280"/>
        <end position="370"/>
    </location>
</feature>
<dbReference type="STRING" id="159291.SAMN05920897_10549"/>
<dbReference type="EMBL" id="FTMS01000005">
    <property type="protein sequence ID" value="SIQ20101.1"/>
    <property type="molecule type" value="Genomic_DNA"/>
</dbReference>
<feature type="compositionally biased region" description="Basic and acidic residues" evidence="1">
    <location>
        <begin position="359"/>
        <end position="370"/>
    </location>
</feature>
<gene>
    <name evidence="2" type="ORF">SAMN05920897_10549</name>
</gene>
<dbReference type="InterPro" id="IPR007926">
    <property type="entry name" value="Borrelia_P83"/>
</dbReference>
<evidence type="ECO:0000313" key="2">
    <source>
        <dbReference type="EMBL" id="SIQ20101.1"/>
    </source>
</evidence>
<sequence length="552" mass="61161">MGWVILTGVMIIRWRPFVLSFFLLMGGVAALPVSLVPGSLPAVSALEIDRSELEAAAGADIEFESFLGEVQQFDTAQAIRGIGSALGQGAAEDETYDYFNRYIIRRIIGDPLDRRRAADIIEFSPAARVDHIENVRRILSEFLITAWGYQRGDADLLARFITIYNAVHRGDMDFFVARYREAVSNALDPQRVGIALSYRDWPGQTQMVVPLRGGRDPGDLDAVDPGQLVGPAVIGDLRSRADLGIDDRKAIIEFIERVVEVRLDEIALERAEIEEEREEIARRREDLQQDPAPALDADPQDPLPEATPHADEDDLLPPETPREDPEHEVDQDPEPDRPVQEDAPAPPPEDESLEDEEALREREEALDQREEELLAEEAELGVLMDQLEELYQDTAEDQATLHDRAAPPDLVPFVLADGQGGYEIAVVNLDGPVLAERQIIPLAGRTVLEYRGGLLAVHRGTRRMLLLEPSSLSVRAESERSVRPGSRVVFQGNSILTLIEENGAAFVGEFDSDLVLVRRSADAVSPDTDIVVRGDHVLVQGSRGDLRVLNLQ</sequence>
<proteinExistence type="predicted"/>
<organism evidence="2 3">
    <name type="scientific">Alkalispirochaeta americana</name>
    <dbReference type="NCBI Taxonomy" id="159291"/>
    <lineage>
        <taxon>Bacteria</taxon>
        <taxon>Pseudomonadati</taxon>
        <taxon>Spirochaetota</taxon>
        <taxon>Spirochaetia</taxon>
        <taxon>Spirochaetales</taxon>
        <taxon>Spirochaetaceae</taxon>
        <taxon>Alkalispirochaeta</taxon>
    </lineage>
</organism>
<feature type="compositionally biased region" description="Acidic residues" evidence="1">
    <location>
        <begin position="348"/>
        <end position="358"/>
    </location>
</feature>
<reference evidence="2 3" key="1">
    <citation type="submission" date="2017-01" db="EMBL/GenBank/DDBJ databases">
        <authorList>
            <person name="Mah S.A."/>
            <person name="Swanson W.J."/>
            <person name="Moy G.W."/>
            <person name="Vacquier V.D."/>
        </authorList>
    </citation>
    <scope>NUCLEOTIDE SEQUENCE [LARGE SCALE GENOMIC DNA]</scope>
    <source>
        <strain evidence="2 3">ASpG1</strain>
    </source>
</reference>
<keyword evidence="3" id="KW-1185">Reference proteome</keyword>
<accession>A0A1N6QU21</accession>
<protein>
    <submittedName>
        <fullName evidence="2">p83/100 protein</fullName>
    </submittedName>
</protein>
<evidence type="ECO:0000313" key="3">
    <source>
        <dbReference type="Proteomes" id="UP000186400"/>
    </source>
</evidence>
<evidence type="ECO:0000256" key="1">
    <source>
        <dbReference type="SAM" id="MobiDB-lite"/>
    </source>
</evidence>
<feature type="compositionally biased region" description="Basic and acidic residues" evidence="1">
    <location>
        <begin position="320"/>
        <end position="340"/>
    </location>
</feature>